<dbReference type="Gene3D" id="2.40.300.10">
    <property type="entry name" value="Head decoration protein D"/>
    <property type="match status" value="1"/>
</dbReference>
<evidence type="ECO:0000313" key="2">
    <source>
        <dbReference type="Proteomes" id="UP000596932"/>
    </source>
</evidence>
<proteinExistence type="predicted"/>
<dbReference type="RefSeq" id="WP_196474942.1">
    <property type="nucleotide sequence ID" value="NZ_JACFYX020000007.1"/>
</dbReference>
<gene>
    <name evidence="1" type="ORF">H3221_10135</name>
</gene>
<keyword evidence="2" id="KW-1185">Reference proteome</keyword>
<evidence type="ECO:0000313" key="1">
    <source>
        <dbReference type="EMBL" id="MBG0835469.1"/>
    </source>
</evidence>
<dbReference type="InterPro" id="IPR004195">
    <property type="entry name" value="Head_decoration_D"/>
</dbReference>
<protein>
    <submittedName>
        <fullName evidence="1">Head decoration protein</fullName>
    </submittedName>
</protein>
<dbReference type="Pfam" id="PF02924">
    <property type="entry name" value="HDPD"/>
    <property type="match status" value="1"/>
</dbReference>
<accession>A0A931D0Q6</accession>
<comment type="caution">
    <text evidence="1">The sequence shown here is derived from an EMBL/GenBank/DDBJ whole genome shotgun (WGS) entry which is preliminary data.</text>
</comment>
<dbReference type="AlphaFoldDB" id="A0A931D0Q6"/>
<name>A0A931D0Q6_9PSED</name>
<sequence>MSVKTETRRAGDFILSEANGTLSRENGVIALGTLVPGTVLGKITASGKYVELDPDATDGSEDAAGVLYGHASGTDVPAVVVKRLAEVRADMLVWPTGISTPNQTAALLALAGSHVVAR</sequence>
<reference evidence="1" key="1">
    <citation type="submission" date="2020-07" db="EMBL/GenBank/DDBJ databases">
        <title>Pseudomonas chaetoceroseae sp. nov., a new member of the Pseudomonas oleovorans group isolated from a culture of Chaetoceros calcitrans.</title>
        <authorList>
            <person name="Girard L."/>
            <person name="Lood C."/>
            <person name="De Mot R."/>
            <person name="Baudart J."/>
        </authorList>
    </citation>
    <scope>NUCLEOTIDE SEQUENCE</scope>
    <source>
        <strain evidence="1">536</strain>
    </source>
</reference>
<dbReference type="EMBL" id="JACFYX010000008">
    <property type="protein sequence ID" value="MBG0835469.1"/>
    <property type="molecule type" value="Genomic_DNA"/>
</dbReference>
<organism evidence="1 2">
    <name type="scientific">Pseudomonas chaetocerotis</name>
    <dbReference type="NCBI Taxonomy" id="2758695"/>
    <lineage>
        <taxon>Bacteria</taxon>
        <taxon>Pseudomonadati</taxon>
        <taxon>Pseudomonadota</taxon>
        <taxon>Gammaproteobacteria</taxon>
        <taxon>Pseudomonadales</taxon>
        <taxon>Pseudomonadaceae</taxon>
        <taxon>Pseudomonas</taxon>
    </lineage>
</organism>
<dbReference type="Proteomes" id="UP000596932">
    <property type="component" value="Unassembled WGS sequence"/>
</dbReference>